<dbReference type="PANTHER" id="PTHR32552:SF74">
    <property type="entry name" value="HYDROXAMATE SIDEROPHORE RECEPTOR FHUE"/>
    <property type="match status" value="1"/>
</dbReference>
<dbReference type="SUPFAM" id="SSF56935">
    <property type="entry name" value="Porins"/>
    <property type="match status" value="1"/>
</dbReference>
<dbReference type="InterPro" id="IPR012910">
    <property type="entry name" value="Plug_dom"/>
</dbReference>
<keyword evidence="8" id="KW-0408">Iron</keyword>
<keyword evidence="10 15" id="KW-0798">TonB box</keyword>
<dbReference type="PROSITE" id="PS52016">
    <property type="entry name" value="TONB_DEPENDENT_REC_3"/>
    <property type="match status" value="1"/>
</dbReference>
<dbReference type="GO" id="GO:0009279">
    <property type="term" value="C:cell outer membrane"/>
    <property type="evidence" value="ECO:0007669"/>
    <property type="project" value="UniProtKB-SubCell"/>
</dbReference>
<feature type="signal peptide" evidence="16">
    <location>
        <begin position="1"/>
        <end position="23"/>
    </location>
</feature>
<evidence type="ECO:0000256" key="14">
    <source>
        <dbReference type="PROSITE-ProRule" id="PRU01360"/>
    </source>
</evidence>
<dbReference type="Gene3D" id="3.55.50.30">
    <property type="match status" value="1"/>
</dbReference>
<dbReference type="PATRIC" id="fig|1193502.14.peg.2554"/>
<accession>A0A1D7TMQ6</accession>
<evidence type="ECO:0000256" key="9">
    <source>
        <dbReference type="ARBA" id="ARBA00023065"/>
    </source>
</evidence>
<dbReference type="EMBL" id="CP017111">
    <property type="protein sequence ID" value="AOO66281.1"/>
    <property type="molecule type" value="Genomic_DNA"/>
</dbReference>
<dbReference type="InterPro" id="IPR000531">
    <property type="entry name" value="Beta-barrel_TonB"/>
</dbReference>
<feature type="domain" description="Secretin/TonB short N-terminal" evidence="17">
    <location>
        <begin position="51"/>
        <end position="101"/>
    </location>
</feature>
<dbReference type="STRING" id="1193502.SHALO_2522"/>
<dbReference type="InterPro" id="IPR039426">
    <property type="entry name" value="TonB-dep_rcpt-like"/>
</dbReference>
<dbReference type="GO" id="GO:0015891">
    <property type="term" value="P:siderophore transport"/>
    <property type="evidence" value="ECO:0007669"/>
    <property type="project" value="InterPro"/>
</dbReference>
<evidence type="ECO:0000256" key="4">
    <source>
        <dbReference type="ARBA" id="ARBA00022452"/>
    </source>
</evidence>
<evidence type="ECO:0000256" key="2">
    <source>
        <dbReference type="ARBA" id="ARBA00009810"/>
    </source>
</evidence>
<organism evidence="18 19">
    <name type="scientific">Sulfurospirillum halorespirans DSM 13726</name>
    <dbReference type="NCBI Taxonomy" id="1193502"/>
    <lineage>
        <taxon>Bacteria</taxon>
        <taxon>Pseudomonadati</taxon>
        <taxon>Campylobacterota</taxon>
        <taxon>Epsilonproteobacteria</taxon>
        <taxon>Campylobacterales</taxon>
        <taxon>Sulfurospirillaceae</taxon>
        <taxon>Sulfurospirillum</taxon>
    </lineage>
</organism>
<evidence type="ECO:0000313" key="19">
    <source>
        <dbReference type="Proteomes" id="UP000094609"/>
    </source>
</evidence>
<dbReference type="AlphaFoldDB" id="A0A1D7TMQ6"/>
<dbReference type="InterPro" id="IPR011662">
    <property type="entry name" value="Secretin/TonB_short_N"/>
</dbReference>
<dbReference type="InterPro" id="IPR036942">
    <property type="entry name" value="Beta-barrel_TonB_sf"/>
</dbReference>
<evidence type="ECO:0000256" key="12">
    <source>
        <dbReference type="ARBA" id="ARBA00023170"/>
    </source>
</evidence>
<gene>
    <name evidence="18" type="ORF">SHALO_2522</name>
</gene>
<keyword evidence="4 14" id="KW-1134">Transmembrane beta strand</keyword>
<keyword evidence="3 14" id="KW-0813">Transport</keyword>
<dbReference type="CDD" id="cd01347">
    <property type="entry name" value="ligand_gated_channel"/>
    <property type="match status" value="1"/>
</dbReference>
<sequence length="783" mass="85910">MMKFRTLSIAVAAALALCSPLMAESTQSLHVNIAAQSLSSALGEFAKQAKLQLIVDSKLLEGKKAPTLQGDMSLKEALSKLLKGTGLEATIQGDVMVIKPQNDAEVALDAITISAAQATTEGTGSYTTGSTNTATKLNLSLRDTPQSVVVVTHQQIEDQNLESFADVVNSIAGFNAPVWDTDRTYITMRGFEVDYYQIDGMPTYYGGNVQQDLVMYDRVEVVRGANGLMSGAGEPAASINFMRKHATSKEATGSVTAKAGSWDNYRGTVDVQSGVNESGSVRARVVVSKEDKDSFVDFYHKDTEAFYGIVDADIGDNTLFYAGVSYQNNSADGSSWGGVPAWFSDGTRTDFGASASFTPKWTYWETETKTIFTGVEHTFANDVKLKANYTHLEFESDSKLALSGYYEFPDRTTGLGLNSVYAGKYQTENKQDTIDIYTSIPLEVGGLKHEILVGLAYNQEDSITHTSDPLSSVSTQSVYNWNGNIPEPDWSDFYKTEDTVTKQLGAYLATRIALREDLKLILGSRVSNWEYENKLSDYSYEHDHVITPYAGVVYDLDEAHSIYVSYTDIFKPQDYRDKSGNYLDPKEGASYEAGIKGEYFGGKLNAALAVFRMEQDNVAEADGANFVPGTTTQAYYGAAGVVSKGYEIDFSGSITPEWSVSAGWVQFSAKDAENVDVTTTHPRKEAKLGTTYKMGQLTLGTVLSWQSKFYESTNDSLGNAVDLTQDAVFLVDVMAKYQITKALSAQLNVENLFDKEYYSNIDYSTQVIYGDPRTVTLTMKYTF</sequence>
<dbReference type="InterPro" id="IPR010105">
    <property type="entry name" value="TonB_sidphr_rcpt"/>
</dbReference>
<dbReference type="NCBIfam" id="TIGR01783">
    <property type="entry name" value="TonB-siderophor"/>
    <property type="match status" value="1"/>
</dbReference>
<name>A0A1D7TMQ6_9BACT</name>
<dbReference type="Pfam" id="PF00593">
    <property type="entry name" value="TonB_dep_Rec_b-barrel"/>
    <property type="match status" value="1"/>
</dbReference>
<dbReference type="InterPro" id="IPR010917">
    <property type="entry name" value="TonB_rcpt_CS"/>
</dbReference>
<dbReference type="Pfam" id="PF07715">
    <property type="entry name" value="Plug"/>
    <property type="match status" value="1"/>
</dbReference>
<keyword evidence="9" id="KW-0406">Ion transport</keyword>
<keyword evidence="13 14" id="KW-0998">Cell outer membrane</keyword>
<evidence type="ECO:0000256" key="15">
    <source>
        <dbReference type="RuleBase" id="RU003357"/>
    </source>
</evidence>
<evidence type="ECO:0000256" key="16">
    <source>
        <dbReference type="SAM" id="SignalP"/>
    </source>
</evidence>
<evidence type="ECO:0000256" key="10">
    <source>
        <dbReference type="ARBA" id="ARBA00023077"/>
    </source>
</evidence>
<keyword evidence="6 14" id="KW-0812">Transmembrane</keyword>
<keyword evidence="12 18" id="KW-0675">Receptor</keyword>
<dbReference type="Gene3D" id="2.170.130.10">
    <property type="entry name" value="TonB-dependent receptor, plug domain"/>
    <property type="match status" value="1"/>
</dbReference>
<evidence type="ECO:0000256" key="3">
    <source>
        <dbReference type="ARBA" id="ARBA00022448"/>
    </source>
</evidence>
<dbReference type="Gene3D" id="2.40.170.20">
    <property type="entry name" value="TonB-dependent receptor, beta-barrel domain"/>
    <property type="match status" value="1"/>
</dbReference>
<dbReference type="PROSITE" id="PS01156">
    <property type="entry name" value="TONB_DEPENDENT_REC_2"/>
    <property type="match status" value="1"/>
</dbReference>
<evidence type="ECO:0000256" key="13">
    <source>
        <dbReference type="ARBA" id="ARBA00023237"/>
    </source>
</evidence>
<evidence type="ECO:0000256" key="1">
    <source>
        <dbReference type="ARBA" id="ARBA00004571"/>
    </source>
</evidence>
<dbReference type="Pfam" id="PF07660">
    <property type="entry name" value="STN"/>
    <property type="match status" value="1"/>
</dbReference>
<evidence type="ECO:0000259" key="17">
    <source>
        <dbReference type="SMART" id="SM00965"/>
    </source>
</evidence>
<evidence type="ECO:0000256" key="11">
    <source>
        <dbReference type="ARBA" id="ARBA00023136"/>
    </source>
</evidence>
<protein>
    <submittedName>
        <fullName evidence="18">Putative TonB-dependent receptor</fullName>
    </submittedName>
</protein>
<dbReference type="GO" id="GO:0038023">
    <property type="term" value="F:signaling receptor activity"/>
    <property type="evidence" value="ECO:0007669"/>
    <property type="project" value="InterPro"/>
</dbReference>
<evidence type="ECO:0000313" key="18">
    <source>
        <dbReference type="EMBL" id="AOO66281.1"/>
    </source>
</evidence>
<dbReference type="SMART" id="SM00965">
    <property type="entry name" value="STN"/>
    <property type="match status" value="1"/>
</dbReference>
<proteinExistence type="inferred from homology"/>
<dbReference type="RefSeq" id="WP_084010926.1">
    <property type="nucleotide sequence ID" value="NZ_CP017111.1"/>
</dbReference>
<keyword evidence="5" id="KW-0410">Iron transport</keyword>
<dbReference type="PANTHER" id="PTHR32552">
    <property type="entry name" value="FERRICHROME IRON RECEPTOR-RELATED"/>
    <property type="match status" value="1"/>
</dbReference>
<feature type="chain" id="PRO_5009099581" evidence="16">
    <location>
        <begin position="24"/>
        <end position="783"/>
    </location>
</feature>
<keyword evidence="7 16" id="KW-0732">Signal</keyword>
<dbReference type="FunFam" id="2.170.130.10:FF:000010">
    <property type="entry name" value="Ferripyoverdine receptor"/>
    <property type="match status" value="1"/>
</dbReference>
<dbReference type="Proteomes" id="UP000094609">
    <property type="component" value="Chromosome"/>
</dbReference>
<dbReference type="InterPro" id="IPR037066">
    <property type="entry name" value="Plug_dom_sf"/>
</dbReference>
<evidence type="ECO:0000256" key="8">
    <source>
        <dbReference type="ARBA" id="ARBA00023004"/>
    </source>
</evidence>
<dbReference type="KEGG" id="shal:SHALO_2522"/>
<dbReference type="GO" id="GO:0015344">
    <property type="term" value="F:siderophore uptake transmembrane transporter activity"/>
    <property type="evidence" value="ECO:0007669"/>
    <property type="project" value="TreeGrafter"/>
</dbReference>
<keyword evidence="19" id="KW-1185">Reference proteome</keyword>
<evidence type="ECO:0000256" key="7">
    <source>
        <dbReference type="ARBA" id="ARBA00022729"/>
    </source>
</evidence>
<comment type="subcellular location">
    <subcellularLocation>
        <location evidence="1 14">Cell outer membrane</location>
        <topology evidence="1 14">Multi-pass membrane protein</topology>
    </subcellularLocation>
</comment>
<comment type="similarity">
    <text evidence="2 14 15">Belongs to the TonB-dependent receptor family.</text>
</comment>
<evidence type="ECO:0000256" key="6">
    <source>
        <dbReference type="ARBA" id="ARBA00022692"/>
    </source>
</evidence>
<keyword evidence="11 14" id="KW-0472">Membrane</keyword>
<evidence type="ECO:0000256" key="5">
    <source>
        <dbReference type="ARBA" id="ARBA00022496"/>
    </source>
</evidence>
<reference evidence="19" key="1">
    <citation type="submission" date="2016-08" db="EMBL/GenBank/DDBJ databases">
        <title>Complete genome sequence of the organohalide-respiring Epsilonproteobacterium Sulfurospirillum halorespirans.</title>
        <authorList>
            <person name="Goris T."/>
            <person name="Zimmermann J."/>
            <person name="Schenz B."/>
            <person name="Lemos M."/>
            <person name="Hackermueller J."/>
            <person name="Diekert G."/>
        </authorList>
    </citation>
    <scope>NUCLEOTIDE SEQUENCE [LARGE SCALE GENOMIC DNA]</scope>
    <source>
        <strain>DSM 13726</strain>
        <strain evidence="19">PCE-M2</strain>
    </source>
</reference>